<evidence type="ECO:0000313" key="1">
    <source>
        <dbReference type="EMBL" id="JAD42651.1"/>
    </source>
</evidence>
<reference evidence="1" key="2">
    <citation type="journal article" date="2015" name="Data Brief">
        <title>Shoot transcriptome of the giant reed, Arundo donax.</title>
        <authorList>
            <person name="Barrero R.A."/>
            <person name="Guerrero F.D."/>
            <person name="Moolhuijzen P."/>
            <person name="Goolsby J.A."/>
            <person name="Tidwell J."/>
            <person name="Bellgard S.E."/>
            <person name="Bellgard M.I."/>
        </authorList>
    </citation>
    <scope>NUCLEOTIDE SEQUENCE</scope>
    <source>
        <tissue evidence="1">Shoot tissue taken approximately 20 cm above the soil surface</tissue>
    </source>
</reference>
<sequence>MARACCSGGQGVGSLVRAARARRPRWRAVQEGVARHSRERLRAWRPPA</sequence>
<name>A0A0A8ZV36_ARUDO</name>
<proteinExistence type="predicted"/>
<dbReference type="EMBL" id="GBRH01255244">
    <property type="protein sequence ID" value="JAD42651.1"/>
    <property type="molecule type" value="Transcribed_RNA"/>
</dbReference>
<organism evidence="1">
    <name type="scientific">Arundo donax</name>
    <name type="common">Giant reed</name>
    <name type="synonym">Donax arundinaceus</name>
    <dbReference type="NCBI Taxonomy" id="35708"/>
    <lineage>
        <taxon>Eukaryota</taxon>
        <taxon>Viridiplantae</taxon>
        <taxon>Streptophyta</taxon>
        <taxon>Embryophyta</taxon>
        <taxon>Tracheophyta</taxon>
        <taxon>Spermatophyta</taxon>
        <taxon>Magnoliopsida</taxon>
        <taxon>Liliopsida</taxon>
        <taxon>Poales</taxon>
        <taxon>Poaceae</taxon>
        <taxon>PACMAD clade</taxon>
        <taxon>Arundinoideae</taxon>
        <taxon>Arundineae</taxon>
        <taxon>Arundo</taxon>
    </lineage>
</organism>
<reference evidence="1" key="1">
    <citation type="submission" date="2014-09" db="EMBL/GenBank/DDBJ databases">
        <authorList>
            <person name="Magalhaes I.L.F."/>
            <person name="Oliveira U."/>
            <person name="Santos F.R."/>
            <person name="Vidigal T.H.D.A."/>
            <person name="Brescovit A.D."/>
            <person name="Santos A.J."/>
        </authorList>
    </citation>
    <scope>NUCLEOTIDE SEQUENCE</scope>
    <source>
        <tissue evidence="1">Shoot tissue taken approximately 20 cm above the soil surface</tissue>
    </source>
</reference>
<protein>
    <submittedName>
        <fullName evidence="1">Uncharacterized protein</fullName>
    </submittedName>
</protein>
<accession>A0A0A8ZV36</accession>
<dbReference type="AlphaFoldDB" id="A0A0A8ZV36"/>